<dbReference type="OrthoDB" id="6649590at2"/>
<evidence type="ECO:0000313" key="1">
    <source>
        <dbReference type="EMBL" id="SUO91923.1"/>
    </source>
</evidence>
<dbReference type="Proteomes" id="UP000254575">
    <property type="component" value="Unassembled WGS sequence"/>
</dbReference>
<dbReference type="AlphaFoldDB" id="A0A380N235"/>
<evidence type="ECO:0000313" key="2">
    <source>
        <dbReference type="EMBL" id="SUO98544.1"/>
    </source>
</evidence>
<protein>
    <submittedName>
        <fullName evidence="2">Uncharacterized protein</fullName>
    </submittedName>
</protein>
<gene>
    <name evidence="1" type="ORF">NCTC10717_00308</name>
    <name evidence="2" type="ORF">NCTC10717_02299</name>
</gene>
<evidence type="ECO:0000313" key="3">
    <source>
        <dbReference type="Proteomes" id="UP000254575"/>
    </source>
</evidence>
<dbReference type="EMBL" id="UHIA01000004">
    <property type="protein sequence ID" value="SUO98544.1"/>
    <property type="molecule type" value="Genomic_DNA"/>
</dbReference>
<keyword evidence="3" id="KW-1185">Reference proteome</keyword>
<accession>A0A380N235</accession>
<name>A0A380N235_9GAMM</name>
<dbReference type="RefSeq" id="WP_115217619.1">
    <property type="nucleotide sequence ID" value="NZ_UHIA01000003.1"/>
</dbReference>
<dbReference type="EMBL" id="UHIA01000003">
    <property type="protein sequence ID" value="SUO91923.1"/>
    <property type="molecule type" value="Genomic_DNA"/>
</dbReference>
<organism evidence="2 3">
    <name type="scientific">Suttonella indologenes</name>
    <dbReference type="NCBI Taxonomy" id="13276"/>
    <lineage>
        <taxon>Bacteria</taxon>
        <taxon>Pseudomonadati</taxon>
        <taxon>Pseudomonadota</taxon>
        <taxon>Gammaproteobacteria</taxon>
        <taxon>Cardiobacteriales</taxon>
        <taxon>Cardiobacteriaceae</taxon>
        <taxon>Suttonella</taxon>
    </lineage>
</organism>
<proteinExistence type="predicted"/>
<reference evidence="2 3" key="1">
    <citation type="submission" date="2018-06" db="EMBL/GenBank/DDBJ databases">
        <authorList>
            <consortium name="Pathogen Informatics"/>
            <person name="Doyle S."/>
        </authorList>
    </citation>
    <scope>NUCLEOTIDE SEQUENCE [LARGE SCALE GENOMIC DNA]</scope>
    <source>
        <strain evidence="2 3">NCTC10717</strain>
    </source>
</reference>
<sequence>MAKTRNQIQAESDARRDVKLKAFKLPIAVVEEFERIATEQGLANNALFIAALEAYKKQENIA</sequence>